<gene>
    <name evidence="6" type="ORF">CFX0092_B0629</name>
</gene>
<evidence type="ECO:0000256" key="1">
    <source>
        <dbReference type="ARBA" id="ARBA00008520"/>
    </source>
</evidence>
<feature type="chain" id="PRO_5007903917" evidence="5">
    <location>
        <begin position="26"/>
        <end position="460"/>
    </location>
</feature>
<dbReference type="EMBL" id="LN890656">
    <property type="protein sequence ID" value="CUS06163.1"/>
    <property type="molecule type" value="Genomic_DNA"/>
</dbReference>
<dbReference type="PANTHER" id="PTHR30061:SF50">
    <property type="entry name" value="MALTOSE_MALTODEXTRIN-BINDING PERIPLASMIC PROTEIN"/>
    <property type="match status" value="1"/>
</dbReference>
<comment type="similarity">
    <text evidence="1">Belongs to the bacterial solute-binding protein 1 family.</text>
</comment>
<organism evidence="6 7">
    <name type="scientific">Candidatus Promineifilum breve</name>
    <dbReference type="NCBI Taxonomy" id="1806508"/>
    <lineage>
        <taxon>Bacteria</taxon>
        <taxon>Bacillati</taxon>
        <taxon>Chloroflexota</taxon>
        <taxon>Ardenticatenia</taxon>
        <taxon>Candidatus Promineifilales</taxon>
        <taxon>Candidatus Promineifilaceae</taxon>
        <taxon>Candidatus Promineifilum</taxon>
    </lineage>
</organism>
<dbReference type="KEGG" id="pbf:CFX0092_B0629"/>
<keyword evidence="2" id="KW-0813">Transport</keyword>
<dbReference type="AlphaFoldDB" id="A0A170PJZ3"/>
<keyword evidence="3 5" id="KW-0732">Signal</keyword>
<dbReference type="InterPro" id="IPR006059">
    <property type="entry name" value="SBP"/>
</dbReference>
<evidence type="ECO:0000313" key="7">
    <source>
        <dbReference type="Proteomes" id="UP000215027"/>
    </source>
</evidence>
<dbReference type="GO" id="GO:0015768">
    <property type="term" value="P:maltose transport"/>
    <property type="evidence" value="ECO:0007669"/>
    <property type="project" value="TreeGrafter"/>
</dbReference>
<dbReference type="GO" id="GO:0055052">
    <property type="term" value="C:ATP-binding cassette (ABC) transporter complex, substrate-binding subunit-containing"/>
    <property type="evidence" value="ECO:0007669"/>
    <property type="project" value="TreeGrafter"/>
</dbReference>
<dbReference type="PANTHER" id="PTHR30061">
    <property type="entry name" value="MALTOSE-BINDING PERIPLASMIC PROTEIN"/>
    <property type="match status" value="1"/>
</dbReference>
<feature type="signal peptide" evidence="5">
    <location>
        <begin position="1"/>
        <end position="25"/>
    </location>
</feature>
<evidence type="ECO:0000313" key="6">
    <source>
        <dbReference type="EMBL" id="CUS06163.1"/>
    </source>
</evidence>
<dbReference type="Gene3D" id="3.40.190.10">
    <property type="entry name" value="Periplasmic binding protein-like II"/>
    <property type="match status" value="1"/>
</dbReference>
<evidence type="ECO:0000256" key="2">
    <source>
        <dbReference type="ARBA" id="ARBA00022448"/>
    </source>
</evidence>
<name>A0A170PJZ3_9CHLR</name>
<dbReference type="OrthoDB" id="362670at2"/>
<reference evidence="6" key="1">
    <citation type="submission" date="2016-01" db="EMBL/GenBank/DDBJ databases">
        <authorList>
            <person name="Mcilroy J.S."/>
            <person name="Karst M S."/>
            <person name="Albertsen M."/>
        </authorList>
    </citation>
    <scope>NUCLEOTIDE SEQUENCE</scope>
    <source>
        <strain evidence="6">Cfx-K</strain>
    </source>
</reference>
<dbReference type="Pfam" id="PF01547">
    <property type="entry name" value="SBP_bac_1"/>
    <property type="match status" value="1"/>
</dbReference>
<dbReference type="RefSeq" id="WP_157913362.1">
    <property type="nucleotide sequence ID" value="NZ_LN890656.1"/>
</dbReference>
<dbReference type="SUPFAM" id="SSF53850">
    <property type="entry name" value="Periplasmic binding protein-like II"/>
    <property type="match status" value="1"/>
</dbReference>
<accession>A0A170PJZ3</accession>
<evidence type="ECO:0000256" key="3">
    <source>
        <dbReference type="ARBA" id="ARBA00022729"/>
    </source>
</evidence>
<dbReference type="CDD" id="cd14748">
    <property type="entry name" value="PBP2_UgpB"/>
    <property type="match status" value="1"/>
</dbReference>
<dbReference type="GO" id="GO:1901982">
    <property type="term" value="F:maltose binding"/>
    <property type="evidence" value="ECO:0007669"/>
    <property type="project" value="TreeGrafter"/>
</dbReference>
<feature type="compositionally biased region" description="Low complexity" evidence="4">
    <location>
        <begin position="72"/>
        <end position="81"/>
    </location>
</feature>
<sequence length="460" mass="48999">MSKKWFTLLTLLIVAFLLVACGGGATETPAATEAAETLPETDTEEVAPTEEMAEPTEEMAEATEAPAEEATEAPAETTGEVTDLTLMGWSSSDAENVRLQEMVDTFNAANPDLNVTLSQVPDYDTALQTAIAGGSPPDVFYIDSFRLPDYVEAGALQPIGDQMDAADDFYPSLRQAFTIDDTFWCPPKDFSTLGLQYNTDMFDAAGLEYPNADWTWDDLRAAAEALTDTDAGVYGMTLSADFARMIAFLYQAGGSVTNDDFSAMTLDTPEALEAAEFYIGLVTDGFAAQPSDLDSGWPGEAFGKGQAAMAIEGNWIAPFLNDQFPDLNWGLTEMPAGPGGDATMAFTVCYGVAADAPNPEASIRLANWLTGAEGMAQWTGLGLAMPTRASLSDGWLEAFPDLQPFLAGADYARPWQFRPGFQDVLDTINAGLQIAFTGGSTADSVLSEAQEVGNEVLGSQ</sequence>
<feature type="compositionally biased region" description="Acidic residues" evidence="4">
    <location>
        <begin position="39"/>
        <end position="71"/>
    </location>
</feature>
<keyword evidence="7" id="KW-1185">Reference proteome</keyword>
<dbReference type="PROSITE" id="PS51257">
    <property type="entry name" value="PROKAR_LIPOPROTEIN"/>
    <property type="match status" value="1"/>
</dbReference>
<proteinExistence type="inferred from homology"/>
<evidence type="ECO:0000256" key="4">
    <source>
        <dbReference type="SAM" id="MobiDB-lite"/>
    </source>
</evidence>
<evidence type="ECO:0000256" key="5">
    <source>
        <dbReference type="SAM" id="SignalP"/>
    </source>
</evidence>
<dbReference type="Proteomes" id="UP000215027">
    <property type="component" value="Chromosome II"/>
</dbReference>
<dbReference type="GO" id="GO:0042956">
    <property type="term" value="P:maltodextrin transmembrane transport"/>
    <property type="evidence" value="ECO:0007669"/>
    <property type="project" value="TreeGrafter"/>
</dbReference>
<protein>
    <submittedName>
        <fullName evidence="6">ABC transporter substrate binding protein</fullName>
    </submittedName>
</protein>
<feature type="region of interest" description="Disordered" evidence="4">
    <location>
        <begin position="30"/>
        <end position="81"/>
    </location>
</feature>